<evidence type="ECO:0000256" key="7">
    <source>
        <dbReference type="ARBA" id="ARBA00023136"/>
    </source>
</evidence>
<gene>
    <name evidence="12" type="primary">NIP1_5</name>
    <name evidence="12" type="ORF">g.83651</name>
</gene>
<dbReference type="Pfam" id="PF13639">
    <property type="entry name" value="zf-RING_2"/>
    <property type="match status" value="1"/>
</dbReference>
<dbReference type="PANTHER" id="PTHR46151:SF7">
    <property type="entry name" value="NEP1-INTERACTING PROTEIN 1"/>
    <property type="match status" value="1"/>
</dbReference>
<dbReference type="GO" id="GO:0016020">
    <property type="term" value="C:membrane"/>
    <property type="evidence" value="ECO:0007669"/>
    <property type="project" value="UniProtKB-SubCell"/>
</dbReference>
<keyword evidence="2 10" id="KW-0812">Transmembrane</keyword>
<feature type="transmembrane region" description="Helical" evidence="10">
    <location>
        <begin position="129"/>
        <end position="149"/>
    </location>
</feature>
<proteinExistence type="inferred from homology"/>
<name>A0A1D1Z0A0_9ARAE</name>
<dbReference type="EMBL" id="GDJX01007603">
    <property type="protein sequence ID" value="JAT60333.1"/>
    <property type="molecule type" value="Transcribed_RNA"/>
</dbReference>
<evidence type="ECO:0000256" key="5">
    <source>
        <dbReference type="ARBA" id="ARBA00022833"/>
    </source>
</evidence>
<dbReference type="Gene3D" id="3.30.40.10">
    <property type="entry name" value="Zinc/RING finger domain, C3HC4 (zinc finger)"/>
    <property type="match status" value="1"/>
</dbReference>
<evidence type="ECO:0000256" key="9">
    <source>
        <dbReference type="PROSITE-ProRule" id="PRU00175"/>
    </source>
</evidence>
<dbReference type="AlphaFoldDB" id="A0A1D1Z0A0"/>
<evidence type="ECO:0000256" key="6">
    <source>
        <dbReference type="ARBA" id="ARBA00022989"/>
    </source>
</evidence>
<sequence length="261" mass="27533">SLSLCVCVNPLAREPNSMDFIYASSSTTVGAAAATASNDSASGIWDGRGRGRGRGSGVSEFAGRLVSGLLTCIFAIVGFFVGAVTGALIGLATESGLFRGAGIGAISGAVFSIDVVESSLVIWRSHRSGIWSVLYVIEIIASLLSGRLVREKVGPAVQNAVQSQMSAVDSPVFHEELDIFATGGTRGMSMASVDRIPRVLVTAENNVDSAGEKLCCSVCLQDLQPGETVRSLPHCRHMFHLPCIDSWLLRHGSCPLCRRDF</sequence>
<keyword evidence="6 10" id="KW-1133">Transmembrane helix</keyword>
<evidence type="ECO:0000259" key="11">
    <source>
        <dbReference type="PROSITE" id="PS50089"/>
    </source>
</evidence>
<protein>
    <submittedName>
        <fullName evidence="12">NEP1-interacting protein 1</fullName>
    </submittedName>
</protein>
<keyword evidence="4 9" id="KW-0863">Zinc-finger</keyword>
<dbReference type="FunFam" id="3.30.40.10:FF:000505">
    <property type="entry name" value="NEP1-interacting protein-like 1"/>
    <property type="match status" value="1"/>
</dbReference>
<keyword evidence="3" id="KW-0479">Metal-binding</keyword>
<evidence type="ECO:0000256" key="1">
    <source>
        <dbReference type="ARBA" id="ARBA00004141"/>
    </source>
</evidence>
<comment type="similarity">
    <text evidence="8">Belongs to the RING-type zinc finger family. NIP subfamily.</text>
</comment>
<dbReference type="InterPro" id="IPR013083">
    <property type="entry name" value="Znf_RING/FYVE/PHD"/>
</dbReference>
<feature type="domain" description="RING-type" evidence="11">
    <location>
        <begin position="216"/>
        <end position="258"/>
    </location>
</feature>
<organism evidence="12">
    <name type="scientific">Anthurium amnicola</name>
    <dbReference type="NCBI Taxonomy" id="1678845"/>
    <lineage>
        <taxon>Eukaryota</taxon>
        <taxon>Viridiplantae</taxon>
        <taxon>Streptophyta</taxon>
        <taxon>Embryophyta</taxon>
        <taxon>Tracheophyta</taxon>
        <taxon>Spermatophyta</taxon>
        <taxon>Magnoliopsida</taxon>
        <taxon>Liliopsida</taxon>
        <taxon>Araceae</taxon>
        <taxon>Pothoideae</taxon>
        <taxon>Potheae</taxon>
        <taxon>Anthurium</taxon>
    </lineage>
</organism>
<dbReference type="PROSITE" id="PS50089">
    <property type="entry name" value="ZF_RING_2"/>
    <property type="match status" value="1"/>
</dbReference>
<feature type="transmembrane region" description="Helical" evidence="10">
    <location>
        <begin position="103"/>
        <end position="123"/>
    </location>
</feature>
<dbReference type="CDD" id="cd23119">
    <property type="entry name" value="RING-H2_NIPL1-like"/>
    <property type="match status" value="1"/>
</dbReference>
<dbReference type="SUPFAM" id="SSF57850">
    <property type="entry name" value="RING/U-box"/>
    <property type="match status" value="1"/>
</dbReference>
<evidence type="ECO:0000256" key="3">
    <source>
        <dbReference type="ARBA" id="ARBA00022723"/>
    </source>
</evidence>
<accession>A0A1D1Z0A0</accession>
<feature type="transmembrane region" description="Helical" evidence="10">
    <location>
        <begin position="65"/>
        <end position="91"/>
    </location>
</feature>
<feature type="non-terminal residue" evidence="12">
    <location>
        <position position="1"/>
    </location>
</feature>
<dbReference type="PANTHER" id="PTHR46151">
    <property type="entry name" value="NEP1-INTERACTING PROTEIN-LIKE 2"/>
    <property type="match status" value="1"/>
</dbReference>
<evidence type="ECO:0000256" key="2">
    <source>
        <dbReference type="ARBA" id="ARBA00022692"/>
    </source>
</evidence>
<dbReference type="GO" id="GO:0008270">
    <property type="term" value="F:zinc ion binding"/>
    <property type="evidence" value="ECO:0007669"/>
    <property type="project" value="UniProtKB-KW"/>
</dbReference>
<reference evidence="12" key="1">
    <citation type="submission" date="2015-07" db="EMBL/GenBank/DDBJ databases">
        <title>Transcriptome Assembly of Anthurium amnicola.</title>
        <authorList>
            <person name="Suzuki J."/>
        </authorList>
    </citation>
    <scope>NUCLEOTIDE SEQUENCE</scope>
</reference>
<evidence type="ECO:0000313" key="12">
    <source>
        <dbReference type="EMBL" id="JAT60333.1"/>
    </source>
</evidence>
<evidence type="ECO:0000256" key="8">
    <source>
        <dbReference type="ARBA" id="ARBA00061072"/>
    </source>
</evidence>
<keyword evidence="5" id="KW-0862">Zinc</keyword>
<evidence type="ECO:0000256" key="10">
    <source>
        <dbReference type="SAM" id="Phobius"/>
    </source>
</evidence>
<dbReference type="SMART" id="SM00184">
    <property type="entry name" value="RING"/>
    <property type="match status" value="1"/>
</dbReference>
<evidence type="ECO:0000256" key="4">
    <source>
        <dbReference type="ARBA" id="ARBA00022771"/>
    </source>
</evidence>
<comment type="subcellular location">
    <subcellularLocation>
        <location evidence="1">Membrane</location>
        <topology evidence="1">Multi-pass membrane protein</topology>
    </subcellularLocation>
</comment>
<dbReference type="InterPro" id="IPR001841">
    <property type="entry name" value="Znf_RING"/>
</dbReference>
<keyword evidence="7 10" id="KW-0472">Membrane</keyword>